<dbReference type="PANTHER" id="PTHR43737:SF1">
    <property type="entry name" value="DUF1501 DOMAIN-CONTAINING PROTEIN"/>
    <property type="match status" value="1"/>
</dbReference>
<dbReference type="Proteomes" id="UP001198901">
    <property type="component" value="Unassembled WGS sequence"/>
</dbReference>
<evidence type="ECO:0000313" key="1">
    <source>
        <dbReference type="EMBL" id="MCA0131116.1"/>
    </source>
</evidence>
<proteinExistence type="predicted"/>
<dbReference type="PANTHER" id="PTHR43737">
    <property type="entry name" value="BLL7424 PROTEIN"/>
    <property type="match status" value="1"/>
</dbReference>
<accession>A0ABS7XMB3</accession>
<dbReference type="EMBL" id="JAIUJR010000001">
    <property type="protein sequence ID" value="MCA0131116.1"/>
    <property type="molecule type" value="Genomic_DNA"/>
</dbReference>
<dbReference type="RefSeq" id="WP_224524166.1">
    <property type="nucleotide sequence ID" value="NZ_JAIUJR010000001.1"/>
</dbReference>
<organism evidence="1 2">
    <name type="scientific">Winogradskyella alexanderae</name>
    <dbReference type="NCBI Taxonomy" id="2877123"/>
    <lineage>
        <taxon>Bacteria</taxon>
        <taxon>Pseudomonadati</taxon>
        <taxon>Bacteroidota</taxon>
        <taxon>Flavobacteriia</taxon>
        <taxon>Flavobacteriales</taxon>
        <taxon>Flavobacteriaceae</taxon>
        <taxon>Winogradskyella</taxon>
    </lineage>
</organism>
<evidence type="ECO:0000313" key="2">
    <source>
        <dbReference type="Proteomes" id="UP001198901"/>
    </source>
</evidence>
<keyword evidence="2" id="KW-1185">Reference proteome</keyword>
<comment type="caution">
    <text evidence="1">The sequence shown here is derived from an EMBL/GenBank/DDBJ whole genome shotgun (WGS) entry which is preliminary data.</text>
</comment>
<name>A0ABS7XMB3_9FLAO</name>
<reference evidence="2" key="1">
    <citation type="submission" date="2023-07" db="EMBL/GenBank/DDBJ databases">
        <authorList>
            <person name="Yue Y."/>
        </authorList>
    </citation>
    <scope>NUCLEOTIDE SEQUENCE [LARGE SCALE GENOMIC DNA]</scope>
    <source>
        <strain evidence="2">D23</strain>
    </source>
</reference>
<dbReference type="Pfam" id="PF07394">
    <property type="entry name" value="DUF1501"/>
    <property type="match status" value="1"/>
</dbReference>
<protein>
    <submittedName>
        <fullName evidence="1">DUF1501 domain-containing protein</fullName>
    </submittedName>
</protein>
<sequence length="397" mass="45333">MKRREFIRNSSLATSALLIPNFLKVFENADPSKIGHKKLVIVHLKGGNDGLNTIVPVTNDIYYRSRPKIGIKKSNTLKLNDELGFNENLKPLKELYDKGYLSIINNVGYPNPSRSHFTSSEIWQTASDHENILDTGWVGRYLDHYGKKPYNAIHVDDHLSLALRGASLNGIAVKNSRQLYMSLQESDFNEILSHYSKDHLTEHNLGYLYQTMIDAKSSAKYLYDTALRSKLSNNYPKNSILANQLKVIGQFINSRLDTSVYYASLSGFDTHSAQKSRHNKLLTDYSEALLTFVEDLKLNNTFKDTLILTFTEFGRRVKQNYSDGTDHGAANNLFIVGNNLKRAGLYNLPADLKDLDDNGDLKYEIDFREVYATIIDKWLNVDDRRILNRSFSKLNFI</sequence>
<gene>
    <name evidence="1" type="ORF">LBU54_00865</name>
</gene>
<dbReference type="InterPro" id="IPR010869">
    <property type="entry name" value="DUF1501"/>
</dbReference>